<evidence type="ECO:0000256" key="6">
    <source>
        <dbReference type="ARBA" id="ARBA00022729"/>
    </source>
</evidence>
<dbReference type="InterPro" id="IPR014756">
    <property type="entry name" value="Ig_E-set"/>
</dbReference>
<dbReference type="InterPro" id="IPR039670">
    <property type="entry name" value="NPC2-like"/>
</dbReference>
<keyword evidence="5" id="KW-0813">Transport</keyword>
<dbReference type="SUPFAM" id="SSF81296">
    <property type="entry name" value="E set domains"/>
    <property type="match status" value="1"/>
</dbReference>
<comment type="function">
    <text evidence="1">Catalyzes the intermembrane transfer of phosphatidylglycerol and phosphatidylinositol.</text>
</comment>
<dbReference type="InterPro" id="IPR033917">
    <property type="entry name" value="ML_PG-PI_TP"/>
</dbReference>
<proteinExistence type="inferred from homology"/>
<dbReference type="InterPro" id="IPR036846">
    <property type="entry name" value="GM2-AP_sf"/>
</dbReference>
<dbReference type="Proteomes" id="UP000317494">
    <property type="component" value="Unassembled WGS sequence"/>
</dbReference>
<keyword evidence="7" id="KW-0445">Lipid transport</keyword>
<dbReference type="InterPro" id="IPR003172">
    <property type="entry name" value="ML_dom"/>
</dbReference>
<dbReference type="GO" id="GO:0032366">
    <property type="term" value="P:intracellular sterol transport"/>
    <property type="evidence" value="ECO:0007669"/>
    <property type="project" value="InterPro"/>
</dbReference>
<evidence type="ECO:0000256" key="7">
    <source>
        <dbReference type="ARBA" id="ARBA00023055"/>
    </source>
</evidence>
<dbReference type="AlphaFoldDB" id="A0A507DHY7"/>
<sequence>MSTNRLFPRLRKCARKGKFRLWISKTRFGSYKVQIQLATEHPSEMRASFTLLVAISLGVSTMTQALWLPWSQYHRKMMQHVMVNTGNEESAVLDAEDYGIASSASLCATDNDIFEVESITLTPDPPQKGQPLVIEARGTLKEDVVAGAIADVRVKLGLIKLFEQRLDICEQIKQIDLECPIQKGYHVIERSIQVPNELPTGKYTVHINGSNADARPITCVNVEFRM</sequence>
<dbReference type="EMBL" id="QEAN01000066">
    <property type="protein sequence ID" value="TPX50508.1"/>
    <property type="molecule type" value="Genomic_DNA"/>
</dbReference>
<dbReference type="PANTHER" id="PTHR11306">
    <property type="entry name" value="NIEMANN PICK TYPE C2 PROTEIN NPC2-RELATED"/>
    <property type="match status" value="1"/>
</dbReference>
<evidence type="ECO:0000259" key="8">
    <source>
        <dbReference type="SMART" id="SM00737"/>
    </source>
</evidence>
<keyword evidence="6" id="KW-0732">Signal</keyword>
<keyword evidence="10" id="KW-1185">Reference proteome</keyword>
<accession>A0A507DHY7</accession>
<evidence type="ECO:0000313" key="10">
    <source>
        <dbReference type="Proteomes" id="UP000317494"/>
    </source>
</evidence>
<comment type="similarity">
    <text evidence="2">Belongs to the NPC2 family.</text>
</comment>
<dbReference type="PANTHER" id="PTHR11306:SF0">
    <property type="entry name" value="PHOSPHATIDYLGLYCEROL_PHOSPHATIDYLINOSITOL TRANSFER PROTEIN"/>
    <property type="match status" value="1"/>
</dbReference>
<name>A0A507DHY7_9FUNG</name>
<dbReference type="SMART" id="SM00737">
    <property type="entry name" value="ML"/>
    <property type="match status" value="1"/>
</dbReference>
<protein>
    <recommendedName>
        <fullName evidence="4">Phosphatidylglycerol/phosphatidylinositol transfer protein</fullName>
    </recommendedName>
</protein>
<comment type="caution">
    <text evidence="9">The sequence shown here is derived from an EMBL/GenBank/DDBJ whole genome shotgun (WGS) entry which is preliminary data.</text>
</comment>
<gene>
    <name evidence="9" type="ORF">SeMB42_g02226</name>
</gene>
<comment type="subunit">
    <text evidence="3">Monomer.</text>
</comment>
<dbReference type="VEuPathDB" id="FungiDB:SeMB42_g02226"/>
<evidence type="ECO:0000313" key="9">
    <source>
        <dbReference type="EMBL" id="TPX50508.1"/>
    </source>
</evidence>
<dbReference type="GO" id="GO:0032934">
    <property type="term" value="F:sterol binding"/>
    <property type="evidence" value="ECO:0007669"/>
    <property type="project" value="InterPro"/>
</dbReference>
<organism evidence="9 10">
    <name type="scientific">Synchytrium endobioticum</name>
    <dbReference type="NCBI Taxonomy" id="286115"/>
    <lineage>
        <taxon>Eukaryota</taxon>
        <taxon>Fungi</taxon>
        <taxon>Fungi incertae sedis</taxon>
        <taxon>Chytridiomycota</taxon>
        <taxon>Chytridiomycota incertae sedis</taxon>
        <taxon>Chytridiomycetes</taxon>
        <taxon>Synchytriales</taxon>
        <taxon>Synchytriaceae</taxon>
        <taxon>Synchytrium</taxon>
    </lineage>
</organism>
<evidence type="ECO:0000256" key="2">
    <source>
        <dbReference type="ARBA" id="ARBA00006370"/>
    </source>
</evidence>
<evidence type="ECO:0000256" key="1">
    <source>
        <dbReference type="ARBA" id="ARBA00002053"/>
    </source>
</evidence>
<evidence type="ECO:0000256" key="3">
    <source>
        <dbReference type="ARBA" id="ARBA00011245"/>
    </source>
</evidence>
<evidence type="ECO:0000256" key="5">
    <source>
        <dbReference type="ARBA" id="ARBA00022448"/>
    </source>
</evidence>
<dbReference type="Gene3D" id="2.70.220.10">
    <property type="entry name" value="Ganglioside GM2 activator"/>
    <property type="match status" value="1"/>
</dbReference>
<feature type="domain" description="MD-2-related lipid-recognition" evidence="8">
    <location>
        <begin position="104"/>
        <end position="224"/>
    </location>
</feature>
<reference evidence="9 10" key="1">
    <citation type="journal article" date="2019" name="Sci. Rep.">
        <title>Comparative genomics of chytrid fungi reveal insights into the obligate biotrophic and pathogenic lifestyle of Synchytrium endobioticum.</title>
        <authorList>
            <person name="van de Vossenberg B.T.L.H."/>
            <person name="Warris S."/>
            <person name="Nguyen H.D.T."/>
            <person name="van Gent-Pelzer M.P.E."/>
            <person name="Joly D.L."/>
            <person name="van de Geest H.C."/>
            <person name="Bonants P.J.M."/>
            <person name="Smith D.S."/>
            <person name="Levesque C.A."/>
            <person name="van der Lee T.A.J."/>
        </authorList>
    </citation>
    <scope>NUCLEOTIDE SEQUENCE [LARGE SCALE GENOMIC DNA]</scope>
    <source>
        <strain evidence="9 10">MB42</strain>
    </source>
</reference>
<dbReference type="CDD" id="cd00917">
    <property type="entry name" value="PG-PI_TP"/>
    <property type="match status" value="1"/>
</dbReference>
<dbReference type="Pfam" id="PF02221">
    <property type="entry name" value="E1_DerP2_DerF2"/>
    <property type="match status" value="1"/>
</dbReference>
<evidence type="ECO:0000256" key="4">
    <source>
        <dbReference type="ARBA" id="ARBA00016056"/>
    </source>
</evidence>